<dbReference type="OrthoDB" id="9795020at2"/>
<keyword evidence="2" id="KW-1185">Reference proteome</keyword>
<reference evidence="2" key="1">
    <citation type="journal article" date="2010" name="Stand. Genomic Sci.">
        <title>Complete genome sequence of Sulfurimonas autotrophica type strain (OK10).</title>
        <authorList>
            <person name="Sikorski J."/>
            <person name="Munk C."/>
            <person name="Lapidus A."/>
            <person name="Djao O."/>
            <person name="Lucas S."/>
            <person name="Glavina Del Rio T."/>
            <person name="Nolan M."/>
            <person name="Tice H."/>
            <person name="Han C."/>
            <person name="Cheng J."/>
            <person name="Tapia R."/>
            <person name="Goodwin L."/>
            <person name="Pitluck S."/>
            <person name="Liolios K."/>
            <person name="Ivanova N."/>
            <person name="Mavromatis K."/>
            <person name="Mikhailova N."/>
            <person name="Pati A."/>
            <person name="Sims D."/>
            <person name="Meincke L."/>
            <person name="Brettin T."/>
            <person name="Detter J."/>
            <person name="Chen A."/>
            <person name="Palaniappan K."/>
            <person name="Land M."/>
            <person name="Hauser L."/>
            <person name="Chang Y."/>
            <person name="Jeffries C."/>
            <person name="Rohde M."/>
            <person name="Lang E."/>
            <person name="Spring S."/>
            <person name="Goker M."/>
            <person name="Woyke T."/>
            <person name="Bristow J."/>
            <person name="Eisen J."/>
            <person name="Markowitz V."/>
            <person name="Hugenholtz P."/>
            <person name="Kyrpides N."/>
            <person name="Klenk H."/>
        </authorList>
    </citation>
    <scope>NUCLEOTIDE SEQUENCE [LARGE SCALE GENOMIC DNA]</scope>
    <source>
        <strain evidence="2">ATCC BAA-671 / DSM 16294 / JCM 11897 / OK10</strain>
    </source>
</reference>
<name>E0URG3_SULAO</name>
<dbReference type="RefSeq" id="WP_013327802.1">
    <property type="nucleotide sequence ID" value="NC_014506.1"/>
</dbReference>
<sequence length="251" mass="28684">MIQGLVNFTDYFKDYSEDYVVIGGLATAMVMNDLGFVARATKDIDLVVISKNNEEFIKKLLGFIEVAGYKTKQRTDNDSRHNLFRFLDSEDKTYPEQIELFAIHTEDSEILKDSHIIPIKTPEFYDYLSAILLDKDYFELLIKHTTNIDGLHVATPEVLIPLKMHAHINLLKDNHPDAKKHLTDVIRLATMLDGEESIVLTDNPKKDYLEFLPLLEAVESNTIRNILKSAGVGKLQESIKELLENVYIISE</sequence>
<proteinExistence type="predicted"/>
<protein>
    <recommendedName>
        <fullName evidence="3">Nucleotidyl transferase AbiEii/AbiGii toxin family protein</fullName>
    </recommendedName>
</protein>
<dbReference type="KEGG" id="sua:Saut_2006"/>
<gene>
    <name evidence="1" type="ordered locus">Saut_2006</name>
</gene>
<dbReference type="Proteomes" id="UP000007803">
    <property type="component" value="Chromosome"/>
</dbReference>
<accession>E0URG3</accession>
<evidence type="ECO:0000313" key="1">
    <source>
        <dbReference type="EMBL" id="ADN10049.1"/>
    </source>
</evidence>
<dbReference type="HOGENOM" id="CLU_096751_0_0_7"/>
<dbReference type="STRING" id="563040.Saut_2006"/>
<evidence type="ECO:0008006" key="3">
    <source>
        <dbReference type="Google" id="ProtNLM"/>
    </source>
</evidence>
<dbReference type="AlphaFoldDB" id="E0URG3"/>
<evidence type="ECO:0000313" key="2">
    <source>
        <dbReference type="Proteomes" id="UP000007803"/>
    </source>
</evidence>
<dbReference type="EMBL" id="CP002205">
    <property type="protein sequence ID" value="ADN10049.1"/>
    <property type="molecule type" value="Genomic_DNA"/>
</dbReference>
<dbReference type="eggNOG" id="ENOG502Z9IV">
    <property type="taxonomic scope" value="Bacteria"/>
</dbReference>
<organism evidence="1 2">
    <name type="scientific">Sulfurimonas autotrophica (strain ATCC BAA-671 / DSM 16294 / JCM 11897 / OK10)</name>
    <dbReference type="NCBI Taxonomy" id="563040"/>
    <lineage>
        <taxon>Bacteria</taxon>
        <taxon>Pseudomonadati</taxon>
        <taxon>Campylobacterota</taxon>
        <taxon>Epsilonproteobacteria</taxon>
        <taxon>Campylobacterales</taxon>
        <taxon>Sulfurimonadaceae</taxon>
        <taxon>Sulfurimonas</taxon>
    </lineage>
</organism>